<dbReference type="Proteomes" id="UP001247805">
    <property type="component" value="Unassembled WGS sequence"/>
</dbReference>
<dbReference type="EMBL" id="JAWDIO010000002">
    <property type="protein sequence ID" value="MDU0354718.1"/>
    <property type="molecule type" value="Genomic_DNA"/>
</dbReference>
<comment type="similarity">
    <text evidence="4">Belongs to the HflD family.</text>
</comment>
<evidence type="ECO:0000256" key="3">
    <source>
        <dbReference type="ARBA" id="ARBA00023136"/>
    </source>
</evidence>
<evidence type="ECO:0000313" key="5">
    <source>
        <dbReference type="EMBL" id="MDU0354718.1"/>
    </source>
</evidence>
<protein>
    <recommendedName>
        <fullName evidence="4">High frequency lysogenization protein HflD homolog</fullName>
    </recommendedName>
</protein>
<evidence type="ECO:0000256" key="2">
    <source>
        <dbReference type="ARBA" id="ARBA00022490"/>
    </source>
</evidence>
<proteinExistence type="inferred from homology"/>
<keyword evidence="6" id="KW-1185">Reference proteome</keyword>
<evidence type="ECO:0000313" key="6">
    <source>
        <dbReference type="Proteomes" id="UP001247805"/>
    </source>
</evidence>
<organism evidence="5 6">
    <name type="scientific">Paraglaciecola aquimarina</name>
    <dbReference type="NCBI Taxonomy" id="1235557"/>
    <lineage>
        <taxon>Bacteria</taxon>
        <taxon>Pseudomonadati</taxon>
        <taxon>Pseudomonadota</taxon>
        <taxon>Gammaproteobacteria</taxon>
        <taxon>Alteromonadales</taxon>
        <taxon>Alteromonadaceae</taxon>
        <taxon>Paraglaciecola</taxon>
    </lineage>
</organism>
<dbReference type="Pfam" id="PF04356">
    <property type="entry name" value="DUF489"/>
    <property type="match status" value="1"/>
</dbReference>
<comment type="caution">
    <text evidence="5">The sequence shown here is derived from an EMBL/GenBank/DDBJ whole genome shotgun (WGS) entry which is preliminary data.</text>
</comment>
<dbReference type="PANTHER" id="PTHR38100:SF1">
    <property type="entry name" value="HIGH FREQUENCY LYSOGENIZATION PROTEIN HFLD"/>
    <property type="match status" value="1"/>
</dbReference>
<dbReference type="NCBIfam" id="NF001248">
    <property type="entry name" value="PRK00218.1-4"/>
    <property type="match status" value="1"/>
</dbReference>
<comment type="subcellular location">
    <subcellularLocation>
        <location evidence="4">Cytoplasm</location>
    </subcellularLocation>
    <subcellularLocation>
        <location evidence="4">Cell membrane</location>
        <topology evidence="4">Peripheral membrane protein</topology>
        <orientation evidence="4">Cytoplasmic side</orientation>
    </subcellularLocation>
</comment>
<keyword evidence="1 4" id="KW-1003">Cell membrane</keyword>
<evidence type="ECO:0000256" key="1">
    <source>
        <dbReference type="ARBA" id="ARBA00022475"/>
    </source>
</evidence>
<dbReference type="InterPro" id="IPR035932">
    <property type="entry name" value="HflD-like_sf"/>
</dbReference>
<name>A0ABU3SXH6_9ALTE</name>
<sequence>MSEYKNNRFYQSNIALAGLCQAVAMVKQVARKSEFDQAALATCIRSITVTDPSNTEEVFGDIGQLSLGYKTILEQLGNQSNKDVEITRYIANLLSIERKLSGNKKAMATLGERISNVQRQAVHLELLDTQMLRNLDSIYTDVISPLGRKIQVGGEPELLKREDNQYRVRAALLAGVRATVLWRQLGGKRRQILLNRQQIVKSAEQTLNHINTAN</sequence>
<dbReference type="NCBIfam" id="NF001246">
    <property type="entry name" value="PRK00218.1-2"/>
    <property type="match status" value="1"/>
</dbReference>
<keyword evidence="3 4" id="KW-0472">Membrane</keyword>
<reference evidence="5 6" key="1">
    <citation type="submission" date="2023-10" db="EMBL/GenBank/DDBJ databases">
        <title>Glaciecola aquimarina strain GGW-M5 nov., isolated from a coastal seawater.</title>
        <authorList>
            <person name="Bayburt H."/>
            <person name="Kim J.M."/>
            <person name="Choi B.J."/>
            <person name="Jeon C.O."/>
        </authorList>
    </citation>
    <scope>NUCLEOTIDE SEQUENCE [LARGE SCALE GENOMIC DNA]</scope>
    <source>
        <strain evidence="5 6">KCTC 32108</strain>
    </source>
</reference>
<dbReference type="HAMAP" id="MF_00695">
    <property type="entry name" value="HflD_protein"/>
    <property type="match status" value="1"/>
</dbReference>
<dbReference type="PANTHER" id="PTHR38100">
    <property type="entry name" value="HIGH FREQUENCY LYSOGENIZATION PROTEIN HFLD"/>
    <property type="match status" value="1"/>
</dbReference>
<gene>
    <name evidence="4 5" type="primary">hflD</name>
    <name evidence="5" type="ORF">RS130_13045</name>
</gene>
<evidence type="ECO:0000256" key="4">
    <source>
        <dbReference type="HAMAP-Rule" id="MF_00695"/>
    </source>
</evidence>
<keyword evidence="2 4" id="KW-0963">Cytoplasm</keyword>
<dbReference type="Gene3D" id="1.10.3890.10">
    <property type="entry name" value="HflD-like"/>
    <property type="match status" value="1"/>
</dbReference>
<accession>A0ABU3SXH6</accession>
<dbReference type="RefSeq" id="WP_316026298.1">
    <property type="nucleotide sequence ID" value="NZ_JAWDIO010000002.1"/>
</dbReference>
<dbReference type="InterPro" id="IPR007451">
    <property type="entry name" value="HflD"/>
</dbReference>
<dbReference type="SUPFAM" id="SSF101322">
    <property type="entry name" value="YcfC-like"/>
    <property type="match status" value="1"/>
</dbReference>